<organism evidence="2">
    <name type="scientific">Gaeumannomyces tritici (strain R3-111a-1)</name>
    <name type="common">Wheat and barley take-all root rot fungus</name>
    <name type="synonym">Gaeumannomyces graminis var. tritici</name>
    <dbReference type="NCBI Taxonomy" id="644352"/>
    <lineage>
        <taxon>Eukaryota</taxon>
        <taxon>Fungi</taxon>
        <taxon>Dikarya</taxon>
        <taxon>Ascomycota</taxon>
        <taxon>Pezizomycotina</taxon>
        <taxon>Sordariomycetes</taxon>
        <taxon>Sordariomycetidae</taxon>
        <taxon>Magnaporthales</taxon>
        <taxon>Magnaporthaceae</taxon>
        <taxon>Gaeumannomyces</taxon>
    </lineage>
</organism>
<dbReference type="GeneID" id="20349343"/>
<dbReference type="EnsemblFungi" id="EJT75047">
    <property type="protein sequence ID" value="EJT75047"/>
    <property type="gene ID" value="GGTG_08885"/>
</dbReference>
<feature type="region of interest" description="Disordered" evidence="1">
    <location>
        <begin position="64"/>
        <end position="191"/>
    </location>
</feature>
<evidence type="ECO:0000256" key="1">
    <source>
        <dbReference type="SAM" id="MobiDB-lite"/>
    </source>
</evidence>
<feature type="compositionally biased region" description="Low complexity" evidence="1">
    <location>
        <begin position="143"/>
        <end position="179"/>
    </location>
</feature>
<reference evidence="2" key="2">
    <citation type="submission" date="2010-07" db="EMBL/GenBank/DDBJ databases">
        <authorList>
            <consortium name="The Broad Institute Genome Sequencing Platform"/>
            <consortium name="Broad Institute Genome Sequencing Center for Infectious Disease"/>
            <person name="Ma L.-J."/>
            <person name="Dead R."/>
            <person name="Young S."/>
            <person name="Zeng Q."/>
            <person name="Koehrsen M."/>
            <person name="Alvarado L."/>
            <person name="Berlin A."/>
            <person name="Chapman S.B."/>
            <person name="Chen Z."/>
            <person name="Freedman E."/>
            <person name="Gellesch M."/>
            <person name="Goldberg J."/>
            <person name="Griggs A."/>
            <person name="Gujja S."/>
            <person name="Heilman E.R."/>
            <person name="Heiman D."/>
            <person name="Hepburn T."/>
            <person name="Howarth C."/>
            <person name="Jen D."/>
            <person name="Larson L."/>
            <person name="Mehta T."/>
            <person name="Neiman D."/>
            <person name="Pearson M."/>
            <person name="Roberts A."/>
            <person name="Saif S."/>
            <person name="Shea T."/>
            <person name="Shenoy N."/>
            <person name="Sisk P."/>
            <person name="Stolte C."/>
            <person name="Sykes S."/>
            <person name="Walk T."/>
            <person name="White J."/>
            <person name="Yandava C."/>
            <person name="Haas B."/>
            <person name="Nusbaum C."/>
            <person name="Birren B."/>
        </authorList>
    </citation>
    <scope>NUCLEOTIDE SEQUENCE</scope>
    <source>
        <strain evidence="2">R3-111a-1</strain>
    </source>
</reference>
<name>J3P5U5_GAET3</name>
<proteinExistence type="predicted"/>
<dbReference type="EMBL" id="GL385398">
    <property type="protein sequence ID" value="EJT75047.1"/>
    <property type="molecule type" value="Genomic_DNA"/>
</dbReference>
<reference evidence="3" key="5">
    <citation type="submission" date="2018-04" db="UniProtKB">
        <authorList>
            <consortium name="EnsemblFungi"/>
        </authorList>
    </citation>
    <scope>IDENTIFICATION</scope>
    <source>
        <strain evidence="3">R3-111a-1</strain>
    </source>
</reference>
<reference evidence="2" key="3">
    <citation type="submission" date="2010-09" db="EMBL/GenBank/DDBJ databases">
        <title>Annotation of Gaeumannomyces graminis var. tritici R3-111a-1.</title>
        <authorList>
            <consortium name="The Broad Institute Genome Sequencing Platform"/>
            <person name="Ma L.-J."/>
            <person name="Dead R."/>
            <person name="Young S.K."/>
            <person name="Zeng Q."/>
            <person name="Gargeya S."/>
            <person name="Fitzgerald M."/>
            <person name="Haas B."/>
            <person name="Abouelleil A."/>
            <person name="Alvarado L."/>
            <person name="Arachchi H.M."/>
            <person name="Berlin A."/>
            <person name="Brown A."/>
            <person name="Chapman S.B."/>
            <person name="Chen Z."/>
            <person name="Dunbar C."/>
            <person name="Freedman E."/>
            <person name="Gearin G."/>
            <person name="Gellesch M."/>
            <person name="Goldberg J."/>
            <person name="Griggs A."/>
            <person name="Gujja S."/>
            <person name="Heiman D."/>
            <person name="Howarth C."/>
            <person name="Larson L."/>
            <person name="Lui A."/>
            <person name="MacDonald P.J.P."/>
            <person name="Mehta T."/>
            <person name="Montmayeur A."/>
            <person name="Murphy C."/>
            <person name="Neiman D."/>
            <person name="Pearson M."/>
            <person name="Priest M."/>
            <person name="Roberts A."/>
            <person name="Saif S."/>
            <person name="Shea T."/>
            <person name="Shenoy N."/>
            <person name="Sisk P."/>
            <person name="Stolte C."/>
            <person name="Sykes S."/>
            <person name="Yandava C."/>
            <person name="Wortman J."/>
            <person name="Nusbaum C."/>
            <person name="Birren B."/>
        </authorList>
    </citation>
    <scope>NUCLEOTIDE SEQUENCE</scope>
    <source>
        <strain evidence="2">R3-111a-1</strain>
    </source>
</reference>
<evidence type="ECO:0000313" key="2">
    <source>
        <dbReference type="EMBL" id="EJT75047.1"/>
    </source>
</evidence>
<dbReference type="RefSeq" id="XP_009224991.1">
    <property type="nucleotide sequence ID" value="XM_009226727.1"/>
</dbReference>
<reference evidence="4" key="1">
    <citation type="submission" date="2010-07" db="EMBL/GenBank/DDBJ databases">
        <title>The genome sequence of Gaeumannomyces graminis var. tritici strain R3-111a-1.</title>
        <authorList>
            <consortium name="The Broad Institute Genome Sequencing Platform"/>
            <person name="Ma L.-J."/>
            <person name="Dead R."/>
            <person name="Young S."/>
            <person name="Zeng Q."/>
            <person name="Koehrsen M."/>
            <person name="Alvarado L."/>
            <person name="Berlin A."/>
            <person name="Chapman S.B."/>
            <person name="Chen Z."/>
            <person name="Freedman E."/>
            <person name="Gellesch M."/>
            <person name="Goldberg J."/>
            <person name="Griggs A."/>
            <person name="Gujja S."/>
            <person name="Heilman E.R."/>
            <person name="Heiman D."/>
            <person name="Hepburn T."/>
            <person name="Howarth C."/>
            <person name="Jen D."/>
            <person name="Larson L."/>
            <person name="Mehta T."/>
            <person name="Neiman D."/>
            <person name="Pearson M."/>
            <person name="Roberts A."/>
            <person name="Saif S."/>
            <person name="Shea T."/>
            <person name="Shenoy N."/>
            <person name="Sisk P."/>
            <person name="Stolte C."/>
            <person name="Sykes S."/>
            <person name="Walk T."/>
            <person name="White J."/>
            <person name="Yandava C."/>
            <person name="Haas B."/>
            <person name="Nusbaum C."/>
            <person name="Birren B."/>
        </authorList>
    </citation>
    <scope>NUCLEOTIDE SEQUENCE [LARGE SCALE GENOMIC DNA]</scope>
    <source>
        <strain evidence="4">R3-111a-1</strain>
    </source>
</reference>
<feature type="compositionally biased region" description="Gly residues" evidence="1">
    <location>
        <begin position="180"/>
        <end position="191"/>
    </location>
</feature>
<evidence type="ECO:0000313" key="4">
    <source>
        <dbReference type="Proteomes" id="UP000006039"/>
    </source>
</evidence>
<reference evidence="3" key="4">
    <citation type="journal article" date="2015" name="G3 (Bethesda)">
        <title>Genome sequences of three phytopathogenic species of the Magnaporthaceae family of fungi.</title>
        <authorList>
            <person name="Okagaki L.H."/>
            <person name="Nunes C.C."/>
            <person name="Sailsbery J."/>
            <person name="Clay B."/>
            <person name="Brown D."/>
            <person name="John T."/>
            <person name="Oh Y."/>
            <person name="Young N."/>
            <person name="Fitzgerald M."/>
            <person name="Haas B.J."/>
            <person name="Zeng Q."/>
            <person name="Young S."/>
            <person name="Adiconis X."/>
            <person name="Fan L."/>
            <person name="Levin J.Z."/>
            <person name="Mitchell T.K."/>
            <person name="Okubara P.A."/>
            <person name="Farman M.L."/>
            <person name="Kohn L.M."/>
            <person name="Birren B."/>
            <person name="Ma L.-J."/>
            <person name="Dean R.A."/>
        </authorList>
    </citation>
    <scope>NUCLEOTIDE SEQUENCE</scope>
    <source>
        <strain evidence="3">R3-111a-1</strain>
    </source>
</reference>
<dbReference type="AlphaFoldDB" id="J3P5U5"/>
<dbReference type="HOGENOM" id="CLU_1421486_0_0_1"/>
<dbReference type="Proteomes" id="UP000006039">
    <property type="component" value="Unassembled WGS sequence"/>
</dbReference>
<protein>
    <submittedName>
        <fullName evidence="2 3">Uncharacterized protein</fullName>
    </submittedName>
</protein>
<dbReference type="VEuPathDB" id="FungiDB:GGTG_08885"/>
<keyword evidence="4" id="KW-1185">Reference proteome</keyword>
<accession>J3P5U5</accession>
<evidence type="ECO:0000313" key="3">
    <source>
        <dbReference type="EnsemblFungi" id="EJT75047"/>
    </source>
</evidence>
<sequence>MSPKITPSGIYIRQWAVNQYKMTLAVVMMSGIRFTSIRFITITDCFTITNDKMGCNLSTVWRKRAPASQPRSAGRDAENMLETPGPVSEMAVKKLAETRPPAETPPPAEKHALTAVPEDEVKLGSQPLAPVSAPRRKAKPATSSSYSSSRPSRSSYSSSGTSHSVYSGDTGCSSSSSGGCDSGGGSSSSCC</sequence>
<gene>
    <name evidence="3" type="primary">20349343</name>
    <name evidence="2" type="ORF">GGTG_08885</name>
</gene>